<dbReference type="CDD" id="cd14014">
    <property type="entry name" value="STKc_PknB_like"/>
    <property type="match status" value="1"/>
</dbReference>
<evidence type="ECO:0000256" key="2">
    <source>
        <dbReference type="ARBA" id="ARBA00022527"/>
    </source>
</evidence>
<dbReference type="PANTHER" id="PTHR43289:SF6">
    <property type="entry name" value="SERINE_THREONINE-PROTEIN KINASE NEKL-3"/>
    <property type="match status" value="1"/>
</dbReference>
<evidence type="ECO:0000256" key="3">
    <source>
        <dbReference type="ARBA" id="ARBA00022679"/>
    </source>
</evidence>
<reference evidence="10 11" key="1">
    <citation type="submission" date="2019-02" db="EMBL/GenBank/DDBJ databases">
        <title>Deep-cultivation of Planctomycetes and their phenomic and genomic characterization uncovers novel biology.</title>
        <authorList>
            <person name="Wiegand S."/>
            <person name="Jogler M."/>
            <person name="Boedeker C."/>
            <person name="Pinto D."/>
            <person name="Vollmers J."/>
            <person name="Rivas-Marin E."/>
            <person name="Kohn T."/>
            <person name="Peeters S.H."/>
            <person name="Heuer A."/>
            <person name="Rast P."/>
            <person name="Oberbeckmann S."/>
            <person name="Bunk B."/>
            <person name="Jeske O."/>
            <person name="Meyerdierks A."/>
            <person name="Storesund J.E."/>
            <person name="Kallscheuer N."/>
            <person name="Luecker S."/>
            <person name="Lage O.M."/>
            <person name="Pohl T."/>
            <person name="Merkel B.J."/>
            <person name="Hornburger P."/>
            <person name="Mueller R.-W."/>
            <person name="Bruemmer F."/>
            <person name="Labrenz M."/>
            <person name="Spormann A.M."/>
            <person name="Op den Camp H."/>
            <person name="Overmann J."/>
            <person name="Amann R."/>
            <person name="Jetten M.S.M."/>
            <person name="Mascher T."/>
            <person name="Medema M.H."/>
            <person name="Devos D.P."/>
            <person name="Kaster A.-K."/>
            <person name="Ovreas L."/>
            <person name="Rohde M."/>
            <person name="Galperin M.Y."/>
            <person name="Jogler C."/>
        </authorList>
    </citation>
    <scope>NUCLEOTIDE SEQUENCE [LARGE SCALE GENOMIC DNA]</scope>
    <source>
        <strain evidence="10 11">ElP</strain>
    </source>
</reference>
<keyword evidence="2" id="KW-0723">Serine/threonine-protein kinase</keyword>
<evidence type="ECO:0000256" key="6">
    <source>
        <dbReference type="ARBA" id="ARBA00022840"/>
    </source>
</evidence>
<keyword evidence="4 7" id="KW-0547">Nucleotide-binding</keyword>
<feature type="region of interest" description="Disordered" evidence="8">
    <location>
        <begin position="529"/>
        <end position="592"/>
    </location>
</feature>
<dbReference type="InterPro" id="IPR000719">
    <property type="entry name" value="Prot_kinase_dom"/>
</dbReference>
<dbReference type="Pfam" id="PF00069">
    <property type="entry name" value="Pkinase"/>
    <property type="match status" value="1"/>
</dbReference>
<keyword evidence="11" id="KW-1185">Reference proteome</keyword>
<keyword evidence="3 10" id="KW-0808">Transferase</keyword>
<feature type="domain" description="Protein kinase" evidence="9">
    <location>
        <begin position="98"/>
        <end position="365"/>
    </location>
</feature>
<dbReference type="GO" id="GO:0004674">
    <property type="term" value="F:protein serine/threonine kinase activity"/>
    <property type="evidence" value="ECO:0007669"/>
    <property type="project" value="UniProtKB-KW"/>
</dbReference>
<dbReference type="InterPro" id="IPR011659">
    <property type="entry name" value="WD40"/>
</dbReference>
<keyword evidence="6 7" id="KW-0067">ATP-binding</keyword>
<evidence type="ECO:0000256" key="4">
    <source>
        <dbReference type="ARBA" id="ARBA00022741"/>
    </source>
</evidence>
<dbReference type="PROSITE" id="PS00107">
    <property type="entry name" value="PROTEIN_KINASE_ATP"/>
    <property type="match status" value="1"/>
</dbReference>
<dbReference type="PROSITE" id="PS00108">
    <property type="entry name" value="PROTEIN_KINASE_ST"/>
    <property type="match status" value="1"/>
</dbReference>
<organism evidence="10 11">
    <name type="scientific">Tautonia plasticadhaerens</name>
    <dbReference type="NCBI Taxonomy" id="2527974"/>
    <lineage>
        <taxon>Bacteria</taxon>
        <taxon>Pseudomonadati</taxon>
        <taxon>Planctomycetota</taxon>
        <taxon>Planctomycetia</taxon>
        <taxon>Isosphaerales</taxon>
        <taxon>Isosphaeraceae</taxon>
        <taxon>Tautonia</taxon>
    </lineage>
</organism>
<gene>
    <name evidence="10" type="primary">pknB_12</name>
    <name evidence="10" type="ORF">ElP_30720</name>
</gene>
<evidence type="ECO:0000256" key="5">
    <source>
        <dbReference type="ARBA" id="ARBA00022777"/>
    </source>
</evidence>
<dbReference type="RefSeq" id="WP_145270581.1">
    <property type="nucleotide sequence ID" value="NZ_CP036426.1"/>
</dbReference>
<feature type="compositionally biased region" description="Basic and acidic residues" evidence="8">
    <location>
        <begin position="541"/>
        <end position="553"/>
    </location>
</feature>
<evidence type="ECO:0000256" key="1">
    <source>
        <dbReference type="ARBA" id="ARBA00012513"/>
    </source>
</evidence>
<dbReference type="Gene3D" id="1.10.510.10">
    <property type="entry name" value="Transferase(Phosphotransferase) domain 1"/>
    <property type="match status" value="1"/>
</dbReference>
<dbReference type="InterPro" id="IPR017441">
    <property type="entry name" value="Protein_kinase_ATP_BS"/>
</dbReference>
<dbReference type="InterPro" id="IPR011009">
    <property type="entry name" value="Kinase-like_dom_sf"/>
</dbReference>
<dbReference type="GO" id="GO:0005524">
    <property type="term" value="F:ATP binding"/>
    <property type="evidence" value="ECO:0007669"/>
    <property type="project" value="UniProtKB-UniRule"/>
</dbReference>
<dbReference type="SUPFAM" id="SSF82171">
    <property type="entry name" value="DPP6 N-terminal domain-like"/>
    <property type="match status" value="2"/>
</dbReference>
<dbReference type="Proteomes" id="UP000317835">
    <property type="component" value="Chromosome"/>
</dbReference>
<dbReference type="FunFam" id="1.10.510.10:FF:000021">
    <property type="entry name" value="Serine/threonine protein kinase"/>
    <property type="match status" value="1"/>
</dbReference>
<dbReference type="Gene3D" id="2.120.10.30">
    <property type="entry name" value="TolB, C-terminal domain"/>
    <property type="match status" value="3"/>
</dbReference>
<dbReference type="KEGG" id="tpla:ElP_30720"/>
<dbReference type="SUPFAM" id="SSF56112">
    <property type="entry name" value="Protein kinase-like (PK-like)"/>
    <property type="match status" value="1"/>
</dbReference>
<dbReference type="InterPro" id="IPR008271">
    <property type="entry name" value="Ser/Thr_kinase_AS"/>
</dbReference>
<evidence type="ECO:0000259" key="9">
    <source>
        <dbReference type="PROSITE" id="PS50011"/>
    </source>
</evidence>
<dbReference type="PROSITE" id="PS50011">
    <property type="entry name" value="PROTEIN_KINASE_DOM"/>
    <property type="match status" value="1"/>
</dbReference>
<name>A0A518H2V6_9BACT</name>
<proteinExistence type="predicted"/>
<accession>A0A518H2V6</accession>
<dbReference type="InterPro" id="IPR011042">
    <property type="entry name" value="6-blade_b-propeller_TolB-like"/>
</dbReference>
<evidence type="ECO:0000313" key="10">
    <source>
        <dbReference type="EMBL" id="QDV35169.1"/>
    </source>
</evidence>
<protein>
    <recommendedName>
        <fullName evidence="1">non-specific serine/threonine protein kinase</fullName>
        <ecNumber evidence="1">2.7.11.1</ecNumber>
    </recommendedName>
</protein>
<feature type="binding site" evidence="7">
    <location>
        <position position="127"/>
    </location>
    <ligand>
        <name>ATP</name>
        <dbReference type="ChEBI" id="CHEBI:30616"/>
    </ligand>
</feature>
<dbReference type="Gene3D" id="3.30.200.20">
    <property type="entry name" value="Phosphorylase Kinase, domain 1"/>
    <property type="match status" value="1"/>
</dbReference>
<evidence type="ECO:0000256" key="8">
    <source>
        <dbReference type="SAM" id="MobiDB-lite"/>
    </source>
</evidence>
<dbReference type="EMBL" id="CP036426">
    <property type="protein sequence ID" value="QDV35169.1"/>
    <property type="molecule type" value="Genomic_DNA"/>
</dbReference>
<dbReference type="EC" id="2.7.11.1" evidence="1"/>
<dbReference type="Pfam" id="PF07676">
    <property type="entry name" value="PD40"/>
    <property type="match status" value="8"/>
</dbReference>
<evidence type="ECO:0000256" key="7">
    <source>
        <dbReference type="PROSITE-ProRule" id="PRU10141"/>
    </source>
</evidence>
<sequence length="1597" mass="174628">MPTCPLDGDPGRLNLLLSGDLPEAEQAELADHLEACEPCRKALDALSARSGLWEDLALLRDPAPDSDPELEIRDAEAEAVALLEPADAPEALGRLGRYDVLRVVGRGGMGVVFQAVDRSLDRPVAIKILAPALAATGAARRRFAREAKAAAAVVHEHVVTIHAVDATPRGIPYLVMEYVDGRSAQALVDGDRAPELAEILRIGSQAARGLAAAHAQGLIHRDIKPANLLLEDGVERVKLTDFGLARAVDDASMTQTGVVAGTPQYMSPEQARGDPVDHRTDLFSLGSVLYALCTGRAPFRGSSSLGTLRRVSEQDPEPIASHNPEIPAWLATIVSRLQAKAPADRYRSADEVADLLGRCLAHVRQPATVPLPAGLARRPGRRRVAALGTLAACVLLLASLAHSDVRAAAQEAADSLAVVLRLKTPSGVLVIETDDPGVSIRLDGSDLIVAGAGVKELKLDVGPHSVEAIRDGEVIREELVTITRGDRTLLSIRREGEGRLETAETVGRQDPIDEVISSMSARPPTMEEYRANPGLMGSSIPREKTRRPGDGAMDRGMASDLLYPGLRFAPPRGAGRFSTEPQEPGTDSPETAARRLAEALERLPAEPTEDDGRTRMQIYLRDLQGDRVTLIADEPIRGLTRTSTPTWSPDGTRIAFHATPDNDGSRSQILFLQAEDGWPVVRAFAHQGISSPNFSPDGRTIAYLKWSGPDSGTWLMQSDGSGSRRVADFGSPYWSPDGTRLMLHPFSEQPTRTRVHDLRTGEEEIIQVDGFEMISWPSWVDADTVVATLNTGADKDDERLVLLDVTDPSDSKVVRVLWERGPDQDVVPRWPAMRPSTGEFFFAGVVQEPDLRNLYRLLPDESPLAVPMQPEPREDHLGELAFSPDGRYLLFNANRRDRQLVERLREGEEEALIGRGRGVPISPLGYSELVPEPTPAEEVHRLAEALKIHPAQPSEDRQMGQQPNYRMQLYMKDLRGGEVTLVADEPLTGYPDSFSPVWSPDGTRIAFHAGKTFRWTDSELFVLEAPDGRPAVTSLGAGSSPSWSPDGTRIAFLRWEEFDSDANPVNGAWVMDADGSDRRRVADRGAPFWSPGGGKLLINPMPEPGPIRIFNLERGSELEVKVEGLQFISWPRWADDETLVATLNTSRAAGDERLVLLDVNDPPNATLKRILWQRGPGQDLLPRWPMVGEVPGNYFFIGVGEGNTRGIYRVLRGEPGPPAPAETVDATRHDGKGGLSISPDGRYLLFNANRPDRAGAGRKPEPEEELGAAIRAAPDLNLILPDPVEEADRLAQALRRSPVEPSEADGRTRMQIYMRDLETGEVTLIADESLTGLAVSVIPDWSPDGRRIAFHANPDFNYRRSQMFALEARDGRRTLTPLGPGDSPNYSPDGTLIAFAQWHGSGPDPGVWLMDAEGGDRRRVSDVGAPYWSPSGEKLLIHDFSDPTSSRIKDLATRHEEVVRVAGFEFVSWPSWVDERTLVAPISTGKSSADDRLVLLDISNPSHAEITRVLCERGPDQDVVPRWPLKRASMEEYLFVGVEGSTPGDRGDLRNLYRLSPDRPDRAVPVQDQGHRDLLGGLSFSPDGRYLLFNANRPDRR</sequence>
<dbReference type="OrthoDB" id="6111975at2"/>
<dbReference type="SMART" id="SM00220">
    <property type="entry name" value="S_TKc"/>
    <property type="match status" value="1"/>
</dbReference>
<keyword evidence="5 10" id="KW-0418">Kinase</keyword>
<dbReference type="PANTHER" id="PTHR43289">
    <property type="entry name" value="MITOGEN-ACTIVATED PROTEIN KINASE KINASE KINASE 20-RELATED"/>
    <property type="match status" value="1"/>
</dbReference>
<evidence type="ECO:0000313" key="11">
    <source>
        <dbReference type="Proteomes" id="UP000317835"/>
    </source>
</evidence>